<dbReference type="EMBL" id="CAAE01000398">
    <property type="protein sequence ID" value="CAF87045.1"/>
    <property type="molecule type" value="Genomic_DNA"/>
</dbReference>
<keyword evidence="5" id="KW-0325">Glycoprotein</keyword>
<keyword evidence="2" id="KW-1003">Cell membrane</keyword>
<organism evidence="9">
    <name type="scientific">Tetraodon nigroviridis</name>
    <name type="common">Spotted green pufferfish</name>
    <name type="synonym">Chelonodon nigroviridis</name>
    <dbReference type="NCBI Taxonomy" id="99883"/>
    <lineage>
        <taxon>Eukaryota</taxon>
        <taxon>Metazoa</taxon>
        <taxon>Chordata</taxon>
        <taxon>Craniata</taxon>
        <taxon>Vertebrata</taxon>
        <taxon>Euteleostomi</taxon>
        <taxon>Actinopterygii</taxon>
        <taxon>Neopterygii</taxon>
        <taxon>Teleostei</taxon>
        <taxon>Neoteleostei</taxon>
        <taxon>Acanthomorphata</taxon>
        <taxon>Eupercaria</taxon>
        <taxon>Tetraodontiformes</taxon>
        <taxon>Tetradontoidea</taxon>
        <taxon>Tetraodontidae</taxon>
        <taxon>Tetraodon</taxon>
    </lineage>
</organism>
<evidence type="ECO:0000256" key="8">
    <source>
        <dbReference type="SAM" id="Phobius"/>
    </source>
</evidence>
<evidence type="ECO:0000256" key="3">
    <source>
        <dbReference type="ARBA" id="ARBA00023040"/>
    </source>
</evidence>
<evidence type="ECO:0000256" key="2">
    <source>
        <dbReference type="ARBA" id="ARBA00022475"/>
    </source>
</evidence>
<reference evidence="9" key="1">
    <citation type="journal article" date="2004" name="Nature">
        <title>Genome duplication in the teleost fish Tetraodon nigroviridis reveals the early vertebrate proto-karyotype.</title>
        <authorList>
            <person name="Jaillon O."/>
            <person name="Aury J.-M."/>
            <person name="Brunet F."/>
            <person name="Petit J.-L."/>
            <person name="Stange-Thomann N."/>
            <person name="Mauceli E."/>
            <person name="Bouneau L."/>
            <person name="Fischer C."/>
            <person name="Ozouf-Costaz C."/>
            <person name="Bernot A."/>
            <person name="Nicaud S."/>
            <person name="Jaffe D."/>
            <person name="Fisher S."/>
            <person name="Lutfalla G."/>
            <person name="Dossat C."/>
            <person name="Segurens B."/>
            <person name="Dasilva C."/>
            <person name="Salanoubat M."/>
            <person name="Levy M."/>
            <person name="Boudet N."/>
            <person name="Castellano S."/>
            <person name="Anthouard V."/>
            <person name="Jubin C."/>
            <person name="Castelli V."/>
            <person name="Katinka M."/>
            <person name="Vacherie B."/>
            <person name="Biemont C."/>
            <person name="Skalli Z."/>
            <person name="Cattolico L."/>
            <person name="Poulain J."/>
            <person name="De Berardinis V."/>
            <person name="Cruaud C."/>
            <person name="Duprat S."/>
            <person name="Brottier P."/>
            <person name="Coutanceau J.-P."/>
            <person name="Gouzy J."/>
            <person name="Parra G."/>
            <person name="Lardier G."/>
            <person name="Chapple C."/>
            <person name="McKernan K.J."/>
            <person name="McEwan P."/>
            <person name="Bosak S."/>
            <person name="Kellis M."/>
            <person name="Volff J.-N."/>
            <person name="Guigo R."/>
            <person name="Zody M.C."/>
            <person name="Mesirov J."/>
            <person name="Lindblad-Toh K."/>
            <person name="Birren B."/>
            <person name="Nusbaum C."/>
            <person name="Kahn D."/>
            <person name="Robinson-Rechavi M."/>
            <person name="Laudet V."/>
            <person name="Schachter V."/>
            <person name="Quetier F."/>
            <person name="Saurin W."/>
            <person name="Scarpelli C."/>
            <person name="Wincker P."/>
            <person name="Lander E.S."/>
            <person name="Weissenbach J."/>
            <person name="Roest Crollius H."/>
        </authorList>
    </citation>
    <scope>NUCLEOTIDE SEQUENCE [LARGE SCALE GENOMIC DNA]</scope>
</reference>
<dbReference type="Gene3D" id="3.80.10.10">
    <property type="entry name" value="Ribonuclease Inhibitor"/>
    <property type="match status" value="1"/>
</dbReference>
<dbReference type="KEGG" id="tng:GSTEN00001896G001"/>
<sequence>LSSLPLAGLRSLTHLRLAGNTQLVELLAPEDLPRVRVMELPYAFQCCAFISCETATAGGRGGGGGGGGAGASEEAPDSAGSEPATQPGPADQVWEELLPDPEGGAELQQAVRCSPAPGPFQPCLHLLDGWLVRGGVWLTAALAPPSNGLVLLSVFCAAPTPPSPGRSLIGLLALANGLMGVWSGWLAAVDAWTYGSFWRYGGGRRRFGSRRGSSLACAVGGFLGVFSAQSGIFLLTLAALERCSQQRRRPAARTGQRSLPLWLRLAAGLCFLLGVAVALPPLVAGGGGGGGSSLCLPLP</sequence>
<feature type="transmembrane region" description="Helical" evidence="8">
    <location>
        <begin position="136"/>
        <end position="156"/>
    </location>
</feature>
<evidence type="ECO:0000256" key="7">
    <source>
        <dbReference type="SAM" id="MobiDB-lite"/>
    </source>
</evidence>
<reference evidence="9" key="2">
    <citation type="submission" date="2004-02" db="EMBL/GenBank/DDBJ databases">
        <authorList>
            <consortium name="Genoscope"/>
            <consortium name="Whitehead Institute Centre for Genome Research"/>
        </authorList>
    </citation>
    <scope>NUCLEOTIDE SEQUENCE</scope>
</reference>
<dbReference type="InterPro" id="IPR032675">
    <property type="entry name" value="LRR_dom_sf"/>
</dbReference>
<feature type="compositionally biased region" description="Gly residues" evidence="7">
    <location>
        <begin position="60"/>
        <end position="70"/>
    </location>
</feature>
<dbReference type="GO" id="GO:0007189">
    <property type="term" value="P:adenylate cyclase-activating G protein-coupled receptor signaling pathway"/>
    <property type="evidence" value="ECO:0007669"/>
    <property type="project" value="TreeGrafter"/>
</dbReference>
<keyword evidence="8" id="KW-1133">Transmembrane helix</keyword>
<keyword evidence="3" id="KW-0297">G-protein coupled receptor</keyword>
<evidence type="ECO:0000256" key="4">
    <source>
        <dbReference type="ARBA" id="ARBA00023170"/>
    </source>
</evidence>
<dbReference type="GO" id="GO:0008528">
    <property type="term" value="F:G protein-coupled peptide receptor activity"/>
    <property type="evidence" value="ECO:0007669"/>
    <property type="project" value="TreeGrafter"/>
</dbReference>
<dbReference type="AlphaFoldDB" id="Q4TJ87"/>
<feature type="transmembrane region" description="Helical" evidence="8">
    <location>
        <begin position="168"/>
        <end position="193"/>
    </location>
</feature>
<evidence type="ECO:0000256" key="6">
    <source>
        <dbReference type="ARBA" id="ARBA00023224"/>
    </source>
</evidence>
<feature type="region of interest" description="Disordered" evidence="7">
    <location>
        <begin position="60"/>
        <end position="96"/>
    </location>
</feature>
<feature type="non-terminal residue" evidence="9">
    <location>
        <position position="299"/>
    </location>
</feature>
<dbReference type="Gene3D" id="1.20.1070.10">
    <property type="entry name" value="Rhodopsin 7-helix transmembrane proteins"/>
    <property type="match status" value="1"/>
</dbReference>
<evidence type="ECO:0000313" key="9">
    <source>
        <dbReference type="EMBL" id="CAF87045.1"/>
    </source>
</evidence>
<feature type="transmembrane region" description="Helical" evidence="8">
    <location>
        <begin position="213"/>
        <end position="240"/>
    </location>
</feature>
<dbReference type="SUPFAM" id="SSF81321">
    <property type="entry name" value="Family A G protein-coupled receptor-like"/>
    <property type="match status" value="1"/>
</dbReference>
<feature type="non-terminal residue" evidence="9">
    <location>
        <position position="1"/>
    </location>
</feature>
<feature type="compositionally biased region" description="Low complexity" evidence="7">
    <location>
        <begin position="71"/>
        <end position="84"/>
    </location>
</feature>
<evidence type="ECO:0000256" key="5">
    <source>
        <dbReference type="ARBA" id="ARBA00023180"/>
    </source>
</evidence>
<dbReference type="PANTHER" id="PTHR24372">
    <property type="entry name" value="GLYCOPROTEIN HORMONE RECEPTOR"/>
    <property type="match status" value="1"/>
</dbReference>
<keyword evidence="8" id="KW-0812">Transmembrane</keyword>
<evidence type="ECO:0000256" key="1">
    <source>
        <dbReference type="ARBA" id="ARBA00004651"/>
    </source>
</evidence>
<proteinExistence type="predicted"/>
<keyword evidence="6" id="KW-0807">Transducer</keyword>
<dbReference type="OrthoDB" id="1883493at2759"/>
<dbReference type="GO" id="GO:0005886">
    <property type="term" value="C:plasma membrane"/>
    <property type="evidence" value="ECO:0007669"/>
    <property type="project" value="UniProtKB-SubCell"/>
</dbReference>
<keyword evidence="4" id="KW-0675">Receptor</keyword>
<accession>Q4TJ87</accession>
<keyword evidence="8" id="KW-0472">Membrane</keyword>
<dbReference type="GO" id="GO:0090263">
    <property type="term" value="P:positive regulation of canonical Wnt signaling pathway"/>
    <property type="evidence" value="ECO:0007669"/>
    <property type="project" value="TreeGrafter"/>
</dbReference>
<name>Q4TJ87_TETNG</name>
<feature type="transmembrane region" description="Helical" evidence="8">
    <location>
        <begin position="261"/>
        <end position="283"/>
    </location>
</feature>
<comment type="caution">
    <text evidence="9">The sequence shown here is derived from an EMBL/GenBank/DDBJ whole genome shotgun (WGS) entry which is preliminary data.</text>
</comment>
<gene>
    <name evidence="9" type="ORF">GSTENG00001896001</name>
</gene>
<dbReference type="PANTHER" id="PTHR24372:SF71">
    <property type="entry name" value="LEUCINE-RICH REPEAT-CONTAINING G-PROTEIN COUPLED RECEPTOR 5"/>
    <property type="match status" value="1"/>
</dbReference>
<protein>
    <submittedName>
        <fullName evidence="9">(spotted green pufferfish) hypothetical protein</fullName>
    </submittedName>
</protein>
<comment type="subcellular location">
    <subcellularLocation>
        <location evidence="1">Cell membrane</location>
        <topology evidence="1">Multi-pass membrane protein</topology>
    </subcellularLocation>
</comment>